<feature type="transmembrane region" description="Helical" evidence="1">
    <location>
        <begin position="97"/>
        <end position="122"/>
    </location>
</feature>
<feature type="transmembrane region" description="Helical" evidence="1">
    <location>
        <begin position="239"/>
        <end position="258"/>
    </location>
</feature>
<comment type="caution">
    <text evidence="3">The sequence shown here is derived from an EMBL/GenBank/DDBJ whole genome shotgun (WGS) entry which is preliminary data.</text>
</comment>
<evidence type="ECO:0000256" key="1">
    <source>
        <dbReference type="SAM" id="Phobius"/>
    </source>
</evidence>
<dbReference type="AlphaFoldDB" id="A0A6N9HRB5"/>
<keyword evidence="1" id="KW-0472">Membrane</keyword>
<dbReference type="EMBL" id="WWCJ01000031">
    <property type="protein sequence ID" value="MYN05492.1"/>
    <property type="molecule type" value="Genomic_DNA"/>
</dbReference>
<feature type="transmembrane region" description="Helical" evidence="1">
    <location>
        <begin position="313"/>
        <end position="332"/>
    </location>
</feature>
<evidence type="ECO:0000259" key="2">
    <source>
        <dbReference type="Pfam" id="PF04235"/>
    </source>
</evidence>
<feature type="domain" description="DUF418" evidence="2">
    <location>
        <begin position="220"/>
        <end position="380"/>
    </location>
</feature>
<feature type="transmembrane region" description="Helical" evidence="1">
    <location>
        <begin position="200"/>
        <end position="219"/>
    </location>
</feature>
<accession>A0A6N9HRB5</accession>
<dbReference type="PANTHER" id="PTHR30590:SF2">
    <property type="entry name" value="INNER MEMBRANE PROTEIN"/>
    <property type="match status" value="1"/>
</dbReference>
<sequence>MNQSRLLNVDALRGFALLGILAVNIWAFADPYFRSGASHGASNGALDEALRFLVALLFEGKFYLLFSLLFGYSFSLQMDAARRADADFKARMRRRGLALFALGVLHGCLLFEGDILNTYGLLSLMLLSWRELETQRAVRRALRLLVLPALLLGAIGSSALFIESTAGGRDAGEIAAKLAAFQGSAAATQAYVMAQFPGNLANLPFMGPSSLAMFLLGFVAGRERLLARIDSFRHLLPRVLWICLPVGLVGEAVIAAYGTLHPSLAGGLIGVSANMLVGPFLTLAYIVLLLMLFETRVGARLQAALAPMGRLALSNYLSQSLVLALLFTGYGLGLCNRVPPLGLIGIVLALFGAQMALSAWWLKRNTYGPAEWLLRGITNWNWTSSRLRTE</sequence>
<keyword evidence="4" id="KW-1185">Reference proteome</keyword>
<feature type="transmembrane region" description="Helical" evidence="1">
    <location>
        <begin position="12"/>
        <end position="29"/>
    </location>
</feature>
<evidence type="ECO:0000313" key="4">
    <source>
        <dbReference type="Proteomes" id="UP000448575"/>
    </source>
</evidence>
<dbReference type="RefSeq" id="WP_161028438.1">
    <property type="nucleotide sequence ID" value="NZ_WWCJ01000031.1"/>
</dbReference>
<keyword evidence="1" id="KW-1133">Transmembrane helix</keyword>
<feature type="transmembrane region" description="Helical" evidence="1">
    <location>
        <begin position="338"/>
        <end position="362"/>
    </location>
</feature>
<dbReference type="InterPro" id="IPR052529">
    <property type="entry name" value="Bact_Transport_Assoc"/>
</dbReference>
<proteinExistence type="predicted"/>
<keyword evidence="1" id="KW-0812">Transmembrane</keyword>
<name>A0A6N9HRB5_9BURK</name>
<feature type="transmembrane region" description="Helical" evidence="1">
    <location>
        <begin position="49"/>
        <end position="76"/>
    </location>
</feature>
<gene>
    <name evidence="3" type="ORF">GTP41_25690</name>
</gene>
<dbReference type="InterPro" id="IPR007349">
    <property type="entry name" value="DUF418"/>
</dbReference>
<protein>
    <submittedName>
        <fullName evidence="3">DUF418 domain-containing protein</fullName>
    </submittedName>
</protein>
<dbReference type="PANTHER" id="PTHR30590">
    <property type="entry name" value="INNER MEMBRANE PROTEIN"/>
    <property type="match status" value="1"/>
</dbReference>
<dbReference type="Pfam" id="PF04235">
    <property type="entry name" value="DUF418"/>
    <property type="match status" value="1"/>
</dbReference>
<evidence type="ECO:0000313" key="3">
    <source>
        <dbReference type="EMBL" id="MYN05492.1"/>
    </source>
</evidence>
<organism evidence="3 4">
    <name type="scientific">Pseudoduganella guangdongensis</name>
    <dbReference type="NCBI Taxonomy" id="2692179"/>
    <lineage>
        <taxon>Bacteria</taxon>
        <taxon>Pseudomonadati</taxon>
        <taxon>Pseudomonadota</taxon>
        <taxon>Betaproteobacteria</taxon>
        <taxon>Burkholderiales</taxon>
        <taxon>Oxalobacteraceae</taxon>
        <taxon>Telluria group</taxon>
        <taxon>Pseudoduganella</taxon>
    </lineage>
</organism>
<feature type="transmembrane region" description="Helical" evidence="1">
    <location>
        <begin position="264"/>
        <end position="293"/>
    </location>
</feature>
<reference evidence="3 4" key="1">
    <citation type="submission" date="2019-12" db="EMBL/GenBank/DDBJ databases">
        <title>Novel species isolated from a subtropical stream in China.</title>
        <authorList>
            <person name="Lu H."/>
        </authorList>
    </citation>
    <scope>NUCLEOTIDE SEQUENCE [LARGE SCALE GENOMIC DNA]</scope>
    <source>
        <strain evidence="3 4">DS3</strain>
    </source>
</reference>
<dbReference type="Proteomes" id="UP000448575">
    <property type="component" value="Unassembled WGS sequence"/>
</dbReference>